<organism evidence="1 2">
    <name type="scientific">Candidatus Akkermansia intestinigallinarum</name>
    <dbReference type="NCBI Taxonomy" id="2838431"/>
    <lineage>
        <taxon>Bacteria</taxon>
        <taxon>Pseudomonadati</taxon>
        <taxon>Verrucomicrobiota</taxon>
        <taxon>Verrucomicrobiia</taxon>
        <taxon>Verrucomicrobiales</taxon>
        <taxon>Akkermansiaceae</taxon>
        <taxon>Akkermansia</taxon>
    </lineage>
</organism>
<accession>A0A9D1VBP9</accession>
<proteinExistence type="predicted"/>
<dbReference type="EMBL" id="DXFQ01000078">
    <property type="protein sequence ID" value="HIX19859.1"/>
    <property type="molecule type" value="Genomic_DNA"/>
</dbReference>
<comment type="caution">
    <text evidence="1">The sequence shown here is derived from an EMBL/GenBank/DDBJ whole genome shotgun (WGS) entry which is preliminary data.</text>
</comment>
<dbReference type="PROSITE" id="PS51257">
    <property type="entry name" value="PROKAR_LIPOPROTEIN"/>
    <property type="match status" value="1"/>
</dbReference>
<dbReference type="AlphaFoldDB" id="A0A9D1VBP9"/>
<dbReference type="Proteomes" id="UP000823964">
    <property type="component" value="Unassembled WGS sequence"/>
</dbReference>
<name>A0A9D1VBP9_9BACT</name>
<evidence type="ECO:0000313" key="1">
    <source>
        <dbReference type="EMBL" id="HIX19859.1"/>
    </source>
</evidence>
<reference evidence="1" key="1">
    <citation type="journal article" date="2021" name="PeerJ">
        <title>Extensive microbial diversity within the chicken gut microbiome revealed by metagenomics and culture.</title>
        <authorList>
            <person name="Gilroy R."/>
            <person name="Ravi A."/>
            <person name="Getino M."/>
            <person name="Pursley I."/>
            <person name="Horton D.L."/>
            <person name="Alikhan N.F."/>
            <person name="Baker D."/>
            <person name="Gharbi K."/>
            <person name="Hall N."/>
            <person name="Watson M."/>
            <person name="Adriaenssens E.M."/>
            <person name="Foster-Nyarko E."/>
            <person name="Jarju S."/>
            <person name="Secka A."/>
            <person name="Antonio M."/>
            <person name="Oren A."/>
            <person name="Chaudhuri R.R."/>
            <person name="La Ragione R."/>
            <person name="Hildebrand F."/>
            <person name="Pallen M.J."/>
        </authorList>
    </citation>
    <scope>NUCLEOTIDE SEQUENCE</scope>
    <source>
        <strain evidence="1">14975</strain>
    </source>
</reference>
<gene>
    <name evidence="1" type="ORF">H9862_04555</name>
</gene>
<protein>
    <submittedName>
        <fullName evidence="1">Uncharacterized protein</fullName>
    </submittedName>
</protein>
<sequence length="212" mass="23511">MSRTLLQLCRAGIAALALGSCEQVGVMFVGKEIAPDVISRAGEQDSWYAFLPEQYPGFCLRTTCTVIQTLPGRNIGYWSGFDSDSPGNIIMEARGNCLVIYPDYVWDGKSIGTTGTADLEATLIHDALYHALSGGACFSRREADRAYRAVRKRRGPSHIAAEYKLIRLFGWWSSRPHGKRTMIVRNCTPETPWYGPCATLTSVNRRTPSAKR</sequence>
<reference evidence="1" key="2">
    <citation type="submission" date="2021-04" db="EMBL/GenBank/DDBJ databases">
        <authorList>
            <person name="Gilroy R."/>
        </authorList>
    </citation>
    <scope>NUCLEOTIDE SEQUENCE</scope>
    <source>
        <strain evidence="1">14975</strain>
    </source>
</reference>
<evidence type="ECO:0000313" key="2">
    <source>
        <dbReference type="Proteomes" id="UP000823964"/>
    </source>
</evidence>